<feature type="binding site" evidence="7">
    <location>
        <position position="118"/>
    </location>
    <ligand>
        <name>Mg(2+)</name>
        <dbReference type="ChEBI" id="CHEBI:18420"/>
        <label>1</label>
        <note>catalytic</note>
    </ligand>
</feature>
<dbReference type="PRINTS" id="PR00377">
    <property type="entry name" value="IMPHPHTASES"/>
</dbReference>
<feature type="binding site" evidence="7">
    <location>
        <position position="119"/>
    </location>
    <ligand>
        <name>Mg(2+)</name>
        <dbReference type="ChEBI" id="CHEBI:18420"/>
        <label>1</label>
        <note>catalytic</note>
    </ligand>
</feature>
<organism evidence="9 10">
    <name type="scientific">Kerstersia gyiorum</name>
    <dbReference type="NCBI Taxonomy" id="206506"/>
    <lineage>
        <taxon>Bacteria</taxon>
        <taxon>Pseudomonadati</taxon>
        <taxon>Pseudomonadota</taxon>
        <taxon>Betaproteobacteria</taxon>
        <taxon>Burkholderiales</taxon>
        <taxon>Alcaligenaceae</taxon>
        <taxon>Kerstersia</taxon>
    </lineage>
</organism>
<protein>
    <recommendedName>
        <fullName evidence="8">Inositol-1-monophosphatase</fullName>
        <ecNumber evidence="8">3.1.3.25</ecNumber>
    </recommendedName>
</protein>
<dbReference type="PROSITE" id="PS00630">
    <property type="entry name" value="IMP_2"/>
    <property type="match status" value="1"/>
</dbReference>
<feature type="binding site" evidence="7">
    <location>
        <position position="116"/>
    </location>
    <ligand>
        <name>Mg(2+)</name>
        <dbReference type="ChEBI" id="CHEBI:18420"/>
        <label>1</label>
        <note>catalytic</note>
    </ligand>
</feature>
<dbReference type="PANTHER" id="PTHR20854">
    <property type="entry name" value="INOSITOL MONOPHOSPHATASE"/>
    <property type="match status" value="1"/>
</dbReference>
<dbReference type="PANTHER" id="PTHR20854:SF4">
    <property type="entry name" value="INOSITOL-1-MONOPHOSPHATASE-RELATED"/>
    <property type="match status" value="1"/>
</dbReference>
<name>A0A4Q7MZH3_9BURK</name>
<dbReference type="EC" id="3.1.3.25" evidence="8"/>
<proteinExistence type="inferred from homology"/>
<comment type="similarity">
    <text evidence="3 8">Belongs to the inositol monophosphatase superfamily.</text>
</comment>
<dbReference type="InterPro" id="IPR022337">
    <property type="entry name" value="Inositol_monophosphatase_SuhB"/>
</dbReference>
<keyword evidence="5 8" id="KW-0378">Hydrolase</keyword>
<evidence type="ECO:0000256" key="3">
    <source>
        <dbReference type="ARBA" id="ARBA00009759"/>
    </source>
</evidence>
<evidence type="ECO:0000256" key="4">
    <source>
        <dbReference type="ARBA" id="ARBA00022723"/>
    </source>
</evidence>
<comment type="caution">
    <text evidence="9">The sequence shown here is derived from an EMBL/GenBank/DDBJ whole genome shotgun (WGS) entry which is preliminary data.</text>
</comment>
<feature type="binding site" evidence="7">
    <location>
        <position position="252"/>
    </location>
    <ligand>
        <name>Mg(2+)</name>
        <dbReference type="ChEBI" id="CHEBI:18420"/>
        <label>1</label>
        <note>catalytic</note>
    </ligand>
</feature>
<dbReference type="Gene3D" id="3.40.190.80">
    <property type="match status" value="1"/>
</dbReference>
<dbReference type="AlphaFoldDB" id="A0A4Q7MZH3"/>
<dbReference type="InterPro" id="IPR000760">
    <property type="entry name" value="Inositol_monophosphatase-like"/>
</dbReference>
<feature type="binding site" evidence="7">
    <location>
        <position position="101"/>
    </location>
    <ligand>
        <name>Mg(2+)</name>
        <dbReference type="ChEBI" id="CHEBI:18420"/>
        <label>1</label>
        <note>catalytic</note>
    </ligand>
</feature>
<dbReference type="GO" id="GO:0006020">
    <property type="term" value="P:inositol metabolic process"/>
    <property type="evidence" value="ECO:0007669"/>
    <property type="project" value="TreeGrafter"/>
</dbReference>
<evidence type="ECO:0000256" key="1">
    <source>
        <dbReference type="ARBA" id="ARBA00001033"/>
    </source>
</evidence>
<dbReference type="Gene3D" id="3.30.540.10">
    <property type="entry name" value="Fructose-1,6-Bisphosphatase, subunit A, domain 1"/>
    <property type="match status" value="1"/>
</dbReference>
<evidence type="ECO:0000313" key="9">
    <source>
        <dbReference type="EMBL" id="RZS73645.1"/>
    </source>
</evidence>
<dbReference type="InterPro" id="IPR020583">
    <property type="entry name" value="Inositol_monoP_metal-BS"/>
</dbReference>
<gene>
    <name evidence="9" type="ORF">EV679_0843</name>
</gene>
<dbReference type="PROSITE" id="PS00629">
    <property type="entry name" value="IMP_1"/>
    <property type="match status" value="1"/>
</dbReference>
<keyword evidence="6 7" id="KW-0460">Magnesium</keyword>
<sequence>MNITASDRAGLFLLDERSMKTSFPDLPDLLSLRALSEAIDTAVSAAHAGAAILQAYSHRRGDLVIDHKAQNDLVSQADREAEEAIISVLRERTPDFGIVAEETGGRPEGKATWCIDPLDGTTNYLHGIPHYAVSIALVAHDDVSSDGQENPIVAVVYDPNREELFTAVQGIGAWLNGRRISVSRSPSLDQSVLATGFPFRDFSFEAQYMPMLHDAIHSTRGIRRIGAAALDLAWTACGRFDGYWEMGLAPWDVAAGTLLVREAGGLADDMYGREPWARSGNIVAGNKAVARSLQALVAPHLDHASPASGPGACNQELP</sequence>
<evidence type="ECO:0000256" key="7">
    <source>
        <dbReference type="PIRSR" id="PIRSR600760-2"/>
    </source>
</evidence>
<evidence type="ECO:0000256" key="6">
    <source>
        <dbReference type="ARBA" id="ARBA00022842"/>
    </source>
</evidence>
<keyword evidence="4 7" id="KW-0479">Metal-binding</keyword>
<dbReference type="GO" id="GO:0046872">
    <property type="term" value="F:metal ion binding"/>
    <property type="evidence" value="ECO:0007669"/>
    <property type="project" value="UniProtKB-KW"/>
</dbReference>
<dbReference type="PRINTS" id="PR01959">
    <property type="entry name" value="SBIMPHPHTASE"/>
</dbReference>
<accession>A0A4Q7MZH3</accession>
<dbReference type="GO" id="GO:0007165">
    <property type="term" value="P:signal transduction"/>
    <property type="evidence" value="ECO:0007669"/>
    <property type="project" value="TreeGrafter"/>
</dbReference>
<dbReference type="InterPro" id="IPR033942">
    <property type="entry name" value="IMPase"/>
</dbReference>
<comment type="catalytic activity">
    <reaction evidence="1 8">
        <text>a myo-inositol phosphate + H2O = myo-inositol + phosphate</text>
        <dbReference type="Rhea" id="RHEA:24056"/>
        <dbReference type="ChEBI" id="CHEBI:15377"/>
        <dbReference type="ChEBI" id="CHEBI:17268"/>
        <dbReference type="ChEBI" id="CHEBI:43474"/>
        <dbReference type="ChEBI" id="CHEBI:84139"/>
        <dbReference type="EC" id="3.1.3.25"/>
    </reaction>
</comment>
<evidence type="ECO:0000256" key="8">
    <source>
        <dbReference type="RuleBase" id="RU364068"/>
    </source>
</evidence>
<reference evidence="9 10" key="1">
    <citation type="submission" date="2019-02" db="EMBL/GenBank/DDBJ databases">
        <title>Genomic Encyclopedia of Type Strains, Phase IV (KMG-IV): sequencing the most valuable type-strain genomes for metagenomic binning, comparative biology and taxonomic classification.</title>
        <authorList>
            <person name="Goeker M."/>
        </authorList>
    </citation>
    <scope>NUCLEOTIDE SEQUENCE [LARGE SCALE GENOMIC DNA]</scope>
    <source>
        <strain evidence="9 10">DSM 16618</strain>
    </source>
</reference>
<dbReference type="InterPro" id="IPR020550">
    <property type="entry name" value="Inositol_monophosphatase_CS"/>
</dbReference>
<dbReference type="GO" id="GO:0008934">
    <property type="term" value="F:inositol monophosphate 1-phosphatase activity"/>
    <property type="evidence" value="ECO:0007669"/>
    <property type="project" value="InterPro"/>
</dbReference>
<evidence type="ECO:0000256" key="5">
    <source>
        <dbReference type="ARBA" id="ARBA00022801"/>
    </source>
</evidence>
<dbReference type="SUPFAM" id="SSF56655">
    <property type="entry name" value="Carbohydrate phosphatase"/>
    <property type="match status" value="1"/>
</dbReference>
<evidence type="ECO:0000256" key="2">
    <source>
        <dbReference type="ARBA" id="ARBA00001946"/>
    </source>
</evidence>
<dbReference type="EMBL" id="SGWZ01000001">
    <property type="protein sequence ID" value="RZS73645.1"/>
    <property type="molecule type" value="Genomic_DNA"/>
</dbReference>
<dbReference type="Proteomes" id="UP000292039">
    <property type="component" value="Unassembled WGS sequence"/>
</dbReference>
<dbReference type="GO" id="GO:0046854">
    <property type="term" value="P:phosphatidylinositol phosphate biosynthetic process"/>
    <property type="evidence" value="ECO:0007669"/>
    <property type="project" value="InterPro"/>
</dbReference>
<dbReference type="Pfam" id="PF00459">
    <property type="entry name" value="Inositol_P"/>
    <property type="match status" value="1"/>
</dbReference>
<comment type="cofactor">
    <cofactor evidence="2 7 8">
        <name>Mg(2+)</name>
        <dbReference type="ChEBI" id="CHEBI:18420"/>
    </cofactor>
</comment>
<evidence type="ECO:0000313" key="10">
    <source>
        <dbReference type="Proteomes" id="UP000292039"/>
    </source>
</evidence>
<dbReference type="FunFam" id="3.30.540.10:FF:000003">
    <property type="entry name" value="Inositol-1-monophosphatase"/>
    <property type="match status" value="1"/>
</dbReference>
<dbReference type="CDD" id="cd01639">
    <property type="entry name" value="IMPase"/>
    <property type="match status" value="1"/>
</dbReference>